<evidence type="ECO:0000259" key="12">
    <source>
        <dbReference type="Pfam" id="PF24575"/>
    </source>
</evidence>
<name>A0A4S4ATY9_9RHOO</name>
<feature type="domain" description="Surface lipoprotein assembly modifier C-terminal" evidence="11">
    <location>
        <begin position="211"/>
        <end position="495"/>
    </location>
</feature>
<evidence type="ECO:0000256" key="10">
    <source>
        <dbReference type="SAM" id="SignalP"/>
    </source>
</evidence>
<dbReference type="OrthoDB" id="6655393at2"/>
<keyword evidence="5" id="KW-0472">Membrane</keyword>
<dbReference type="InterPro" id="IPR019734">
    <property type="entry name" value="TPR_rpt"/>
</dbReference>
<feature type="region of interest" description="Disordered" evidence="9">
    <location>
        <begin position="20"/>
        <end position="79"/>
    </location>
</feature>
<dbReference type="RefSeq" id="WP_136384418.1">
    <property type="nucleotide sequence ID" value="NZ_SSOD01000005.1"/>
</dbReference>
<comment type="subcellular location">
    <subcellularLocation>
        <location evidence="1">Cell outer membrane</location>
        <topology evidence="1">Multi-pass membrane protein</topology>
    </subcellularLocation>
</comment>
<sequence>MSGKRALPIALATGFMLLTTPAGAQGTPPSPSPVIQPIDSLRPLGPAPEERFQTDRPPARDDEDNGKAKKQPVTLSDEDVKSNPQIAEFLLSTALQRRDWSTLARVIPIYRQIEGHDPLLVHYTQGALYRQQRRHDLAIAEYRQMLRADPGLNNVRFDMAAMLFENKQYREAAEIFTALIDDPALEERFREFSLRFLEQIRAQGRPRTRLRFRVLHNDNVNQATDERFLEIGGWIFRKSDEYMPKSSYGTNYSLFLDQAFNVRGNHFLTYDLSLDGLRYNGHEDFNEKSATLDLGYKYQDVDSWFSFGPLLNRRWLGGEHYGDNWGLNAGYGKWLTNRWQATLNAQWIRKDYADEVLSSYNGDQYVLSPGVAVVLSNRSVVFGGLAVQRERLEQEDESYRQYGANLGFSHEWESGFSVNGYVQYGRRKFDETHFLFLRKRKDHRINAVLSVGHARLSFFGIEPRLSYQLEKIDSNIPALYSRKTNQWMLSLERTF</sequence>
<keyword evidence="14" id="KW-1185">Reference proteome</keyword>
<evidence type="ECO:0000256" key="1">
    <source>
        <dbReference type="ARBA" id="ARBA00004571"/>
    </source>
</evidence>
<dbReference type="GO" id="GO:0009279">
    <property type="term" value="C:cell outer membrane"/>
    <property type="evidence" value="ECO:0007669"/>
    <property type="project" value="UniProtKB-SubCell"/>
</dbReference>
<gene>
    <name evidence="13" type="ORF">E6O51_07800</name>
</gene>
<organism evidence="13 14">
    <name type="scientific">Pseudothauera rhizosphaerae</name>
    <dbReference type="NCBI Taxonomy" id="2565932"/>
    <lineage>
        <taxon>Bacteria</taxon>
        <taxon>Pseudomonadati</taxon>
        <taxon>Pseudomonadota</taxon>
        <taxon>Betaproteobacteria</taxon>
        <taxon>Rhodocyclales</taxon>
        <taxon>Zoogloeaceae</taxon>
        <taxon>Pseudothauera</taxon>
    </lineage>
</organism>
<dbReference type="Pfam" id="PF04575">
    <property type="entry name" value="SlipAM"/>
    <property type="match status" value="1"/>
</dbReference>
<reference evidence="13 14" key="1">
    <citation type="submission" date="2019-04" db="EMBL/GenBank/DDBJ databases">
        <title>Azoarcus rhizosphaerae sp. nov. isolated from rhizosphere of Ficus religiosa.</title>
        <authorList>
            <person name="Lin S.-Y."/>
            <person name="Hameed A."/>
            <person name="Hsu Y.-H."/>
            <person name="Young C.-C."/>
        </authorList>
    </citation>
    <scope>NUCLEOTIDE SEQUENCE [LARGE SCALE GENOMIC DNA]</scope>
    <source>
        <strain evidence="13 14">CC-YHH848</strain>
    </source>
</reference>
<dbReference type="Gene3D" id="1.25.40.10">
    <property type="entry name" value="Tetratricopeptide repeat domain"/>
    <property type="match status" value="1"/>
</dbReference>
<keyword evidence="8" id="KW-0802">TPR repeat</keyword>
<evidence type="ECO:0000256" key="2">
    <source>
        <dbReference type="ARBA" id="ARBA00022452"/>
    </source>
</evidence>
<dbReference type="AlphaFoldDB" id="A0A4S4ATY9"/>
<evidence type="ECO:0000313" key="13">
    <source>
        <dbReference type="EMBL" id="THF62055.1"/>
    </source>
</evidence>
<dbReference type="InterPro" id="IPR057556">
    <property type="entry name" value="TPR_Slam"/>
</dbReference>
<evidence type="ECO:0000256" key="3">
    <source>
        <dbReference type="ARBA" id="ARBA00022692"/>
    </source>
</evidence>
<keyword evidence="6" id="KW-0998">Cell outer membrane</keyword>
<proteinExistence type="inferred from homology"/>
<feature type="domain" description="Surface lipoprotein assembly modifier N-terminal TPR repeats region" evidence="12">
    <location>
        <begin position="74"/>
        <end position="176"/>
    </location>
</feature>
<comment type="caution">
    <text evidence="13">The sequence shown here is derived from an EMBL/GenBank/DDBJ whole genome shotgun (WGS) entry which is preliminary data.</text>
</comment>
<dbReference type="InterPro" id="IPR011250">
    <property type="entry name" value="OMP/PagP_B-barrel"/>
</dbReference>
<dbReference type="InterPro" id="IPR011990">
    <property type="entry name" value="TPR-like_helical_dom_sf"/>
</dbReference>
<comment type="similarity">
    <text evidence="7">Belongs to the Slam family.</text>
</comment>
<dbReference type="Proteomes" id="UP000307956">
    <property type="component" value="Unassembled WGS sequence"/>
</dbReference>
<dbReference type="SUPFAM" id="SSF48452">
    <property type="entry name" value="TPR-like"/>
    <property type="match status" value="1"/>
</dbReference>
<evidence type="ECO:0000256" key="5">
    <source>
        <dbReference type="ARBA" id="ARBA00023136"/>
    </source>
</evidence>
<dbReference type="EMBL" id="SSOD01000005">
    <property type="protein sequence ID" value="THF62055.1"/>
    <property type="molecule type" value="Genomic_DNA"/>
</dbReference>
<evidence type="ECO:0000256" key="9">
    <source>
        <dbReference type="SAM" id="MobiDB-lite"/>
    </source>
</evidence>
<protein>
    <submittedName>
        <fullName evidence="13">DUF560 domain-containing protein</fullName>
    </submittedName>
</protein>
<keyword evidence="4 10" id="KW-0732">Signal</keyword>
<accession>A0A4S4ATY9</accession>
<dbReference type="PROSITE" id="PS50005">
    <property type="entry name" value="TPR"/>
    <property type="match status" value="1"/>
</dbReference>
<feature type="compositionally biased region" description="Basic and acidic residues" evidence="9">
    <location>
        <begin position="48"/>
        <end position="60"/>
    </location>
</feature>
<evidence type="ECO:0000256" key="6">
    <source>
        <dbReference type="ARBA" id="ARBA00023237"/>
    </source>
</evidence>
<dbReference type="InterPro" id="IPR007655">
    <property type="entry name" value="Slam_C"/>
</dbReference>
<feature type="chain" id="PRO_5020418329" evidence="10">
    <location>
        <begin position="25"/>
        <end position="495"/>
    </location>
</feature>
<keyword evidence="2" id="KW-1134">Transmembrane beta strand</keyword>
<evidence type="ECO:0000259" key="11">
    <source>
        <dbReference type="Pfam" id="PF04575"/>
    </source>
</evidence>
<evidence type="ECO:0000256" key="4">
    <source>
        <dbReference type="ARBA" id="ARBA00022729"/>
    </source>
</evidence>
<feature type="signal peptide" evidence="10">
    <location>
        <begin position="1"/>
        <end position="24"/>
    </location>
</feature>
<evidence type="ECO:0000256" key="8">
    <source>
        <dbReference type="PROSITE-ProRule" id="PRU00339"/>
    </source>
</evidence>
<keyword evidence="3" id="KW-0812">Transmembrane</keyword>
<evidence type="ECO:0000313" key="14">
    <source>
        <dbReference type="Proteomes" id="UP000307956"/>
    </source>
</evidence>
<dbReference type="Pfam" id="PF24575">
    <property type="entry name" value="TPR_Slam"/>
    <property type="match status" value="1"/>
</dbReference>
<dbReference type="SUPFAM" id="SSF56925">
    <property type="entry name" value="OMPA-like"/>
    <property type="match status" value="1"/>
</dbReference>
<evidence type="ECO:0000256" key="7">
    <source>
        <dbReference type="ARBA" id="ARBA00023609"/>
    </source>
</evidence>
<feature type="repeat" description="TPR" evidence="8">
    <location>
        <begin position="119"/>
        <end position="152"/>
    </location>
</feature>